<evidence type="ECO:0000313" key="3">
    <source>
        <dbReference type="EMBL" id="KAG0688296.1"/>
    </source>
</evidence>
<evidence type="ECO:0000313" key="4">
    <source>
        <dbReference type="Proteomes" id="UP000697127"/>
    </source>
</evidence>
<feature type="transmembrane region" description="Helical" evidence="2">
    <location>
        <begin position="432"/>
        <end position="453"/>
    </location>
</feature>
<keyword evidence="4" id="KW-1185">Reference proteome</keyword>
<sequence length="525" mass="60903">MDRVSSSPTLSNCSQSKFTDDAHTSAMDSAVRNKRVALRIIDETSYAEDPLSWTYDSSQKYWEDSADSAKYINEFKRKTEREKTKELELSKSKSKAIPNLDSRKMSKSSFKFEDAKLITNLISVKGTDLISLPSSQHLNSKVTTYDTHSIVKSNVSSPYGILETDIEEGDYALASTSSYQKKYDEIRLPENLMPISDPNVAIPKLSIVPQSKSGTAWLKTSNLVETSGAQISLFEEDLKIKETFRKSIPIKDYKKSLEITDFNQAEQIGQNVTKENEPTTFDQKLDDKSLTSSNVDYSFDERQIQSYEPESEQSVSLINSVPFQDVTFPAKSNNKNCSRNINLKFPSRNGGYWIPHFKPLSDFMDFKFEEKVITFSDEEIEIIKRFDYILAYKFCYRGFNIIMMNLMFLCILLLIIVPTLYVLASLPKSFELIHLMFFILVIMFILFVINSCASKEVRIDGRYLVRSYVKIYWHLFRRKFDRNFNISYMFLDDWYGDDKYKFLKAKLNEIQEIEEMINHDTKNEM</sequence>
<organism evidence="3 4">
    <name type="scientific">Pichia californica</name>
    <dbReference type="NCBI Taxonomy" id="460514"/>
    <lineage>
        <taxon>Eukaryota</taxon>
        <taxon>Fungi</taxon>
        <taxon>Dikarya</taxon>
        <taxon>Ascomycota</taxon>
        <taxon>Saccharomycotina</taxon>
        <taxon>Pichiomycetes</taxon>
        <taxon>Pichiales</taxon>
        <taxon>Pichiaceae</taxon>
        <taxon>Pichia</taxon>
    </lineage>
</organism>
<dbReference type="Proteomes" id="UP000697127">
    <property type="component" value="Unassembled WGS sequence"/>
</dbReference>
<name>A0A9P6WJI1_9ASCO</name>
<feature type="compositionally biased region" description="Polar residues" evidence="1">
    <location>
        <begin position="1"/>
        <end position="17"/>
    </location>
</feature>
<comment type="caution">
    <text evidence="3">The sequence shown here is derived from an EMBL/GenBank/DDBJ whole genome shotgun (WGS) entry which is preliminary data.</text>
</comment>
<feature type="transmembrane region" description="Helical" evidence="2">
    <location>
        <begin position="406"/>
        <end position="426"/>
    </location>
</feature>
<accession>A0A9P6WJI1</accession>
<reference evidence="3" key="1">
    <citation type="submission" date="2020-11" db="EMBL/GenBank/DDBJ databases">
        <title>Kefir isolates.</title>
        <authorList>
            <person name="Marcisauskas S."/>
            <person name="Kim Y."/>
            <person name="Blasche S."/>
        </authorList>
    </citation>
    <scope>NUCLEOTIDE SEQUENCE</scope>
    <source>
        <strain evidence="3">Olga-1</strain>
    </source>
</reference>
<protein>
    <submittedName>
        <fullName evidence="3">Uncharacterized protein</fullName>
    </submittedName>
</protein>
<feature type="region of interest" description="Disordered" evidence="1">
    <location>
        <begin position="1"/>
        <end position="25"/>
    </location>
</feature>
<gene>
    <name evidence="3" type="ORF">C6P40_001160</name>
</gene>
<dbReference type="EMBL" id="PUHW01000164">
    <property type="protein sequence ID" value="KAG0688296.1"/>
    <property type="molecule type" value="Genomic_DNA"/>
</dbReference>
<dbReference type="AlphaFoldDB" id="A0A9P6WJI1"/>
<evidence type="ECO:0000256" key="2">
    <source>
        <dbReference type="SAM" id="Phobius"/>
    </source>
</evidence>
<keyword evidence="2" id="KW-0472">Membrane</keyword>
<proteinExistence type="predicted"/>
<keyword evidence="2" id="KW-1133">Transmembrane helix</keyword>
<keyword evidence="2" id="KW-0812">Transmembrane</keyword>
<evidence type="ECO:0000256" key="1">
    <source>
        <dbReference type="SAM" id="MobiDB-lite"/>
    </source>
</evidence>